<dbReference type="NCBIfam" id="NF037995">
    <property type="entry name" value="TRAP_S1"/>
    <property type="match status" value="1"/>
</dbReference>
<evidence type="ECO:0000256" key="2">
    <source>
        <dbReference type="ARBA" id="ARBA00022448"/>
    </source>
</evidence>
<dbReference type="RefSeq" id="WP_381538403.1">
    <property type="nucleotide sequence ID" value="NZ_JBHUGI010000032.1"/>
</dbReference>
<evidence type="ECO:0000313" key="5">
    <source>
        <dbReference type="EMBL" id="MFD1928797.1"/>
    </source>
</evidence>
<evidence type="ECO:0000256" key="3">
    <source>
        <dbReference type="ARBA" id="ARBA00022729"/>
    </source>
</evidence>
<dbReference type="EMBL" id="JBHUGI010000032">
    <property type="protein sequence ID" value="MFD1928797.1"/>
    <property type="molecule type" value="Genomic_DNA"/>
</dbReference>
<keyword evidence="2" id="KW-0813">Transport</keyword>
<dbReference type="PANTHER" id="PTHR33376">
    <property type="match status" value="1"/>
</dbReference>
<proteinExistence type="inferred from homology"/>
<dbReference type="Proteomes" id="UP001597218">
    <property type="component" value="Unassembled WGS sequence"/>
</dbReference>
<name>A0ABW4SJX4_9BACL</name>
<sequence length="344" mass="38840">MKKNVMKIALLAVSLVVLAACNSKAEGSDNGISASEKTQTLRIAGVYPDDHPSTQALYTFVEQVKEKSEGRIEIKVYPANQLGDYTTVYEEIGRGTIDMGLITLPSTLDNRLEMLFVPYLSESYENITDRYNTESYVFSKIQEINNEHNVQLLGFHANGFGGVGTTKEIENFMELGEDKDLLLRVAPIDAFRLPMADIGFRTVTIPYADLYTALQTGSADGWSGGEPALNYLGFRDVIKYYYQTNDFFNTDSLLMNKGLYDELSEKDLEMFKELTEELVLKSFANAEEHDQDYRDKMVEEGINVVEFSNAELSEIGKHVRATTWPKLEKRIGKDIIDELMKTTE</sequence>
<evidence type="ECO:0000256" key="1">
    <source>
        <dbReference type="ARBA" id="ARBA00009023"/>
    </source>
</evidence>
<evidence type="ECO:0000256" key="4">
    <source>
        <dbReference type="SAM" id="SignalP"/>
    </source>
</evidence>
<dbReference type="PROSITE" id="PS51257">
    <property type="entry name" value="PROKAR_LIPOPROTEIN"/>
    <property type="match status" value="1"/>
</dbReference>
<gene>
    <name evidence="5" type="primary">dctP</name>
    <name evidence="5" type="ORF">ACFSFY_12210</name>
</gene>
<protein>
    <submittedName>
        <fullName evidence="5">TRAP transporter substrate-binding protein DctP</fullName>
    </submittedName>
</protein>
<dbReference type="InterPro" id="IPR018389">
    <property type="entry name" value="DctP_fam"/>
</dbReference>
<dbReference type="InterPro" id="IPR038404">
    <property type="entry name" value="TRAP_DctP_sf"/>
</dbReference>
<reference evidence="6" key="1">
    <citation type="journal article" date="2019" name="Int. J. Syst. Evol. Microbiol.">
        <title>The Global Catalogue of Microorganisms (GCM) 10K type strain sequencing project: providing services to taxonomists for standard genome sequencing and annotation.</title>
        <authorList>
            <consortium name="The Broad Institute Genomics Platform"/>
            <consortium name="The Broad Institute Genome Sequencing Center for Infectious Disease"/>
            <person name="Wu L."/>
            <person name="Ma J."/>
        </authorList>
    </citation>
    <scope>NUCLEOTIDE SEQUENCE [LARGE SCALE GENOMIC DNA]</scope>
    <source>
        <strain evidence="6">CGMCC 4.7177</strain>
    </source>
</reference>
<dbReference type="Pfam" id="PF03480">
    <property type="entry name" value="DctP"/>
    <property type="match status" value="1"/>
</dbReference>
<feature type="chain" id="PRO_5045497799" evidence="4">
    <location>
        <begin position="20"/>
        <end position="344"/>
    </location>
</feature>
<dbReference type="Gene3D" id="3.40.190.170">
    <property type="entry name" value="Bacterial extracellular solute-binding protein, family 7"/>
    <property type="match status" value="1"/>
</dbReference>
<dbReference type="PANTHER" id="PTHR33376:SF7">
    <property type="entry name" value="C4-DICARBOXYLATE-BINDING PROTEIN DCTB"/>
    <property type="match status" value="1"/>
</dbReference>
<evidence type="ECO:0000313" key="6">
    <source>
        <dbReference type="Proteomes" id="UP001597218"/>
    </source>
</evidence>
<accession>A0ABW4SJX4</accession>
<comment type="similarity">
    <text evidence="1">Belongs to the bacterial solute-binding protein 7 family.</text>
</comment>
<keyword evidence="3 4" id="KW-0732">Signal</keyword>
<comment type="caution">
    <text evidence="5">The sequence shown here is derived from an EMBL/GenBank/DDBJ whole genome shotgun (WGS) entry which is preliminary data.</text>
</comment>
<organism evidence="5 6">
    <name type="scientific">Sporosarcina siberiensis</name>
    <dbReference type="NCBI Taxonomy" id="1365606"/>
    <lineage>
        <taxon>Bacteria</taxon>
        <taxon>Bacillati</taxon>
        <taxon>Bacillota</taxon>
        <taxon>Bacilli</taxon>
        <taxon>Bacillales</taxon>
        <taxon>Caryophanaceae</taxon>
        <taxon>Sporosarcina</taxon>
    </lineage>
</organism>
<feature type="signal peptide" evidence="4">
    <location>
        <begin position="1"/>
        <end position="19"/>
    </location>
</feature>
<keyword evidence="6" id="KW-1185">Reference proteome</keyword>